<sequence length="938" mass="101143">MGFVTPSPQPDRSVRAVLASGCLALWCFGAQAAPREPCTDEATVALIKTGQWARVRTLMQQRIERTPEAPEPALRICMRTLLGGVLARLGELHEAEAQLQASHADALKLLGPGHEATQEAAFHLATAYSKLGQYDKAIPVYRAMLSIAEKRHGASSLPVLTLLRNTSTALHWVGNYADALPLDTRALAIAEQLVPGPGSCDTPGTCDAIRGRAAQNLASTLIRLGRHAEALPLAQRGVDLQRASLGPLHANTLDAQLILASALIDAGRIPEARALQQQVRDQARQALGPSHELTRKAELDFGASARSAGELQAASEGQGAQLAQLRQRLGPAHPEVLLTSTNQAERLMRLSQNREALSVAEATMRDTLARPDTLLFDDRSLDAWLAMQSRLHGLYIELLLRNQRVADAFLVSESLKLRRQSLSLNGQEGADSGSGEARAARKAASRRLHLIDQKVALARSLNQDTGPLMAQRAIAFAEWQRLRAQMPAASLPSVQAPPPWLAAVVQQAGAVVGYRFFGPTLLAFVTEGSGVRVVVLDTQDRVRPSIEAYRLTMRAIAMAPRGKPLSTLPLWRLPSGAYQHSPTEPQPEARRVDDIDEVLRSLSQWLVEPLWPKLAGRERLLIGVDQNLGHVPFESLPLTAEPQAKGASGEPALLGDRLAVGLLPSLALLDTLGERQRRYAKSERRPLLAVGGAHYARIAKVGLVQFVRPDAGRQLGAMDMKQIWQGVQRDRSLLPLALAQWSQGGWDDLPGSLAEVDAIARTADGAGPRRSLVLRGAQASEAMVQQLADTGELGSFRLLHFTTHGFLSDDEPALSAIVLKQVNREPGTDGYLTAAEIATLELHSDLVVVSACDSGANASPGGGGAAGLSMALFQAGTVSSILSLWPIEDEDSRRFMEHFHADLAAGADTAEALRRTRVWARAQKLSRHVVQGLVRWGP</sequence>
<dbReference type="PANTHER" id="PTHR46082:SF6">
    <property type="entry name" value="AAA+ ATPASE DOMAIN-CONTAINING PROTEIN-RELATED"/>
    <property type="match status" value="1"/>
</dbReference>
<dbReference type="Pfam" id="PF13424">
    <property type="entry name" value="TPR_12"/>
    <property type="match status" value="1"/>
</dbReference>
<reference evidence="4 5" key="1">
    <citation type="submission" date="2019-03" db="EMBL/GenBank/DDBJ databases">
        <title>Genomic Encyclopedia of Type Strains, Phase IV (KMG-IV): sequencing the most valuable type-strain genomes for metagenomic binning, comparative biology and taxonomic classification.</title>
        <authorList>
            <person name="Goeker M."/>
        </authorList>
    </citation>
    <scope>NUCLEOTIDE SEQUENCE [LARGE SCALE GENOMIC DNA]</scope>
    <source>
        <strain evidence="4 5">DSM 11901</strain>
    </source>
</reference>
<feature type="chain" id="PRO_5020259538" evidence="2">
    <location>
        <begin position="33"/>
        <end position="938"/>
    </location>
</feature>
<dbReference type="OrthoDB" id="9771112at2"/>
<name>A0A4R6RML3_9BURK</name>
<dbReference type="Proteomes" id="UP000294593">
    <property type="component" value="Unassembled WGS sequence"/>
</dbReference>
<gene>
    <name evidence="4" type="ORF">EV672_10152</name>
</gene>
<protein>
    <submittedName>
        <fullName evidence="4">Tetratricopeptide repeat protein</fullName>
    </submittedName>
</protein>
<dbReference type="InterPro" id="IPR019734">
    <property type="entry name" value="TPR_rpt"/>
</dbReference>
<feature type="repeat" description="TPR" evidence="1">
    <location>
        <begin position="118"/>
        <end position="151"/>
    </location>
</feature>
<evidence type="ECO:0000313" key="5">
    <source>
        <dbReference type="Proteomes" id="UP000294593"/>
    </source>
</evidence>
<feature type="signal peptide" evidence="2">
    <location>
        <begin position="1"/>
        <end position="32"/>
    </location>
</feature>
<dbReference type="EMBL" id="SNXW01000001">
    <property type="protein sequence ID" value="TDP87921.1"/>
    <property type="molecule type" value="Genomic_DNA"/>
</dbReference>
<keyword evidence="1" id="KW-0802">TPR repeat</keyword>
<dbReference type="PANTHER" id="PTHR46082">
    <property type="entry name" value="ATP/GTP-BINDING PROTEIN-RELATED"/>
    <property type="match status" value="1"/>
</dbReference>
<accession>A0A4R6RML3</accession>
<evidence type="ECO:0000259" key="3">
    <source>
        <dbReference type="Pfam" id="PF12770"/>
    </source>
</evidence>
<keyword evidence="5" id="KW-1185">Reference proteome</keyword>
<dbReference type="AlphaFoldDB" id="A0A4R6RML3"/>
<dbReference type="PROSITE" id="PS50005">
    <property type="entry name" value="TPR"/>
    <property type="match status" value="1"/>
</dbReference>
<comment type="caution">
    <text evidence="4">The sequence shown here is derived from an EMBL/GenBank/DDBJ whole genome shotgun (WGS) entry which is preliminary data.</text>
</comment>
<dbReference type="Pfam" id="PF13374">
    <property type="entry name" value="TPR_10"/>
    <property type="match status" value="2"/>
</dbReference>
<dbReference type="InterPro" id="IPR024983">
    <property type="entry name" value="CHAT_dom"/>
</dbReference>
<evidence type="ECO:0000256" key="1">
    <source>
        <dbReference type="PROSITE-ProRule" id="PRU00339"/>
    </source>
</evidence>
<dbReference type="InterPro" id="IPR011990">
    <property type="entry name" value="TPR-like_helical_dom_sf"/>
</dbReference>
<dbReference type="Pfam" id="PF12770">
    <property type="entry name" value="CHAT"/>
    <property type="match status" value="1"/>
</dbReference>
<evidence type="ECO:0000313" key="4">
    <source>
        <dbReference type="EMBL" id="TDP87921.1"/>
    </source>
</evidence>
<dbReference type="SUPFAM" id="SSF48452">
    <property type="entry name" value="TPR-like"/>
    <property type="match status" value="2"/>
</dbReference>
<dbReference type="Gene3D" id="1.25.40.10">
    <property type="entry name" value="Tetratricopeptide repeat domain"/>
    <property type="match status" value="2"/>
</dbReference>
<evidence type="ECO:0000256" key="2">
    <source>
        <dbReference type="SAM" id="SignalP"/>
    </source>
</evidence>
<dbReference type="InterPro" id="IPR053137">
    <property type="entry name" value="NLR-like"/>
</dbReference>
<dbReference type="RefSeq" id="WP_133605602.1">
    <property type="nucleotide sequence ID" value="NZ_SNXW01000001.1"/>
</dbReference>
<organism evidence="4 5">
    <name type="scientific">Aquabacterium commune</name>
    <dbReference type="NCBI Taxonomy" id="70586"/>
    <lineage>
        <taxon>Bacteria</taxon>
        <taxon>Pseudomonadati</taxon>
        <taxon>Pseudomonadota</taxon>
        <taxon>Betaproteobacteria</taxon>
        <taxon>Burkholderiales</taxon>
        <taxon>Aquabacterium</taxon>
    </lineage>
</organism>
<keyword evidence="2" id="KW-0732">Signal</keyword>
<proteinExistence type="predicted"/>
<feature type="domain" description="CHAT" evidence="3">
    <location>
        <begin position="597"/>
        <end position="925"/>
    </location>
</feature>